<sequence>MSGPGFDVEAARAEGYSDSEIAQHLLDINNADRESASDTEVINTLAPISAAPVQEVKPLENNEEGVSDPLGTGVTAATLPAILQGSAFLKHKIFDGKESAVPAPVETPKADVKGIDVGVVSPHGYDPDIAGVAEYNKEQSAAHDLKMGRPSPKSIVAPPAGFEIKGNSRILSPIGSYQTPAEAAKMQIDMENSTLGNRIKTGAAKTAKGIPGAIANTPAFGKIGMAGYNAQDAWNNNQQGNTGRAAIATAGTLGSLASLLNKYPKTRAIGAGVSLAAPAINRAIDYFYPPEAEHKAGGGKVGALTELAKPALKKLSEVLGPHEDSYLGLTQSDNFGIHGNRMGGNRFPEFQNTSPKHAEDRVVWMNDTENHANSMAKNSTINGKPVVWSTYIGAPDQLKSNKSVFQDILDNHYARDLSPDQVDLINARIKALSKGNAKKPVFQEPFDIRDRFATQELGGDTFGGRATLADMLGLGEGVGKTKSGIILPNYEDILASHRDPLTVGQPTSSVGSQLFTVDPTLSKFSTEYHPDYNWTVHGENLNTPFEFTPHEAAAKDWYQRQFAKTGKAPHGNSWFNYMKDPQHITEDYLTSLQKAGYAEGGEVEHYAPGGLVELAQHLPQMLDTVAHYGALGLGTIKGVGGNWFPPVQEHIENTLNRISQNPDVNKWLSTTGRKYILNRLGSSEDEVKKLYDQGISHLTPAQLAERTADHFQPGDSLDVEQLGRKRKLQGFPETGNAYENAIDASIQPRDASHWQQGNTSVPMPEWVSKLDPKSKMYGESNYAQIPRVAGMDTLARTIEKDIAAGKLRPEQLNKVSIEDAVRRAHQQRIEAQAASDKASKSIPKVREYPSGYAWHDLTHEDPATLDTILKQEGDTMQNCIGGYCSDVLEDGTKLYSLRDPAGNPHVNVEVKQSPKGPVVRQVRGKQNELPTEDYIPYARDFAINPVGDVPYSDIWGAGDLGLHDVNKIKQHGLVEGSMGPYYGALDRLFPTEIDPTGGRVLGGQYGTKIPTTEMLRMSTEDLPGRYVTQDQLLEHLNAQEPRPIEQGYSKYYKGTENFAGGGRVGAIETLMEEAPKIYQGAKDLISPLASEVNSRINMNYKDVTKRVPELGEAFKKLMSGDIGHDEYDAVVNQFKPVTPFSTVPTPATREEAVNALQGDRKNLYGVPSQTLKQGHPVGLRLDIPAYRDHGVWVPTIHEQKAGFGAGKAIGHESVASILNPSFGMSEEAAASIASGKPKGTIATIKGDWNQIDPDHAVKNAEYYLDHPDWIQVGMDPERHSFFYDRATMQPVTHADEALQIGPLVFAKKPKYGNRADYKYAEGGEVVKSAQELIAQMNPSIMRDILQRTRLVGGGGSGDSGFGGQVSYVQPLDKNNALQFALSGHVAPEDSAVDEIRANFIHNF</sequence>
<dbReference type="Pfam" id="PF14284">
    <property type="entry name" value="PcfJ"/>
    <property type="match status" value="1"/>
</dbReference>
<evidence type="ECO:0000313" key="1">
    <source>
        <dbReference type="EMBL" id="CAB4129425.1"/>
    </source>
</evidence>
<gene>
    <name evidence="1" type="ORF">UFOVP118_54</name>
</gene>
<dbReference type="InterPro" id="IPR025586">
    <property type="entry name" value="PcfJ"/>
</dbReference>
<protein>
    <submittedName>
        <fullName evidence="1">PcfJ-like protein</fullName>
    </submittedName>
</protein>
<dbReference type="EMBL" id="LR796234">
    <property type="protein sequence ID" value="CAB4129425.1"/>
    <property type="molecule type" value="Genomic_DNA"/>
</dbReference>
<organism evidence="1">
    <name type="scientific">uncultured Caudovirales phage</name>
    <dbReference type="NCBI Taxonomy" id="2100421"/>
    <lineage>
        <taxon>Viruses</taxon>
        <taxon>Duplodnaviria</taxon>
        <taxon>Heunggongvirae</taxon>
        <taxon>Uroviricota</taxon>
        <taxon>Caudoviricetes</taxon>
        <taxon>Peduoviridae</taxon>
        <taxon>Maltschvirus</taxon>
        <taxon>Maltschvirus maltsch</taxon>
    </lineage>
</organism>
<accession>A0A6J5L605</accession>
<reference evidence="1" key="1">
    <citation type="submission" date="2020-04" db="EMBL/GenBank/DDBJ databases">
        <authorList>
            <person name="Chiriac C."/>
            <person name="Salcher M."/>
            <person name="Ghai R."/>
            <person name="Kavagutti S V."/>
        </authorList>
    </citation>
    <scope>NUCLEOTIDE SEQUENCE</scope>
</reference>
<proteinExistence type="predicted"/>
<name>A0A6J5L605_9CAUD</name>